<dbReference type="AlphaFoldDB" id="A0A9D1CHK5"/>
<dbReference type="Pfam" id="PF07949">
    <property type="entry name" value="YbbR"/>
    <property type="match status" value="2"/>
</dbReference>
<evidence type="ECO:0000313" key="1">
    <source>
        <dbReference type="EMBL" id="HIQ62211.1"/>
    </source>
</evidence>
<proteinExistence type="predicted"/>
<sequence length="420" mass="45375">MRVIRRHPFMKLAALLLAIVFWVVVIASDPSLLIEKTFTDAVVTVQGLETLRSRGYTVMRDLENEVITVRFRAEVTQGNYDRATASSFLPRLDLSQIMEPGKQRVYFTAGSSLYGEVVSFEPAYLELEVEPYTSRSRVPVVTVQTGENEEGLWLASVSTDPSSVTVSGPKSLVDDVRRAAVTIPLDGLSSERLYDSLSSVIELQDAQGNAIVSPLLRITNESITVDSVRVDVHVYPTKQVPVSVESAVTGVPAHGYTLGEVRVTPQTVLVAGDAEVLAGLDVLHVASPLDVSGQSVSQLGSSALSDVETLVYRAAEDVIIEAQIVQAEHVHTYQDLEITVMNLDPSLTAKLSRSSMSAVLSGQYEDVEGLTADDIHLYVDAQGLGEGVYMADVLCRVDGTQAYTFTPESAQVTLTLSAAP</sequence>
<dbReference type="EMBL" id="DVFI01000016">
    <property type="protein sequence ID" value="HIQ62211.1"/>
    <property type="molecule type" value="Genomic_DNA"/>
</dbReference>
<accession>A0A9D1CHK5</accession>
<dbReference type="PANTHER" id="PTHR37804">
    <property type="entry name" value="CDAA REGULATORY PROTEIN CDAR"/>
    <property type="match status" value="1"/>
</dbReference>
<dbReference type="Proteomes" id="UP000886819">
    <property type="component" value="Unassembled WGS sequence"/>
</dbReference>
<reference evidence="1" key="2">
    <citation type="journal article" date="2021" name="PeerJ">
        <title>Extensive microbial diversity within the chicken gut microbiome revealed by metagenomics and culture.</title>
        <authorList>
            <person name="Gilroy R."/>
            <person name="Ravi A."/>
            <person name="Getino M."/>
            <person name="Pursley I."/>
            <person name="Horton D.L."/>
            <person name="Alikhan N.F."/>
            <person name="Baker D."/>
            <person name="Gharbi K."/>
            <person name="Hall N."/>
            <person name="Watson M."/>
            <person name="Adriaenssens E.M."/>
            <person name="Foster-Nyarko E."/>
            <person name="Jarju S."/>
            <person name="Secka A."/>
            <person name="Antonio M."/>
            <person name="Oren A."/>
            <person name="Chaudhuri R.R."/>
            <person name="La Ragione R."/>
            <person name="Hildebrand F."/>
            <person name="Pallen M.J."/>
        </authorList>
    </citation>
    <scope>NUCLEOTIDE SEQUENCE</scope>
    <source>
        <strain evidence="1">ChiHile30-977</strain>
    </source>
</reference>
<organism evidence="1 2">
    <name type="scientific">Candidatus Avichristensenella intestinipullorum</name>
    <dbReference type="NCBI Taxonomy" id="2840693"/>
    <lineage>
        <taxon>Bacteria</taxon>
        <taxon>Bacillati</taxon>
        <taxon>Bacillota</taxon>
        <taxon>Clostridia</taxon>
        <taxon>Candidatus Avichristensenella</taxon>
    </lineage>
</organism>
<dbReference type="InterPro" id="IPR012505">
    <property type="entry name" value="YbbR"/>
</dbReference>
<name>A0A9D1CHK5_9FIRM</name>
<evidence type="ECO:0008006" key="3">
    <source>
        <dbReference type="Google" id="ProtNLM"/>
    </source>
</evidence>
<protein>
    <recommendedName>
        <fullName evidence="3">YbbR-like protein</fullName>
    </recommendedName>
</protein>
<comment type="caution">
    <text evidence="1">The sequence shown here is derived from an EMBL/GenBank/DDBJ whole genome shotgun (WGS) entry which is preliminary data.</text>
</comment>
<dbReference type="InterPro" id="IPR053154">
    <property type="entry name" value="c-di-AMP_regulator"/>
</dbReference>
<dbReference type="Gene3D" id="2.170.120.40">
    <property type="entry name" value="YbbR-like domain"/>
    <property type="match status" value="2"/>
</dbReference>
<evidence type="ECO:0000313" key="2">
    <source>
        <dbReference type="Proteomes" id="UP000886819"/>
    </source>
</evidence>
<dbReference type="Gene3D" id="2.170.120.30">
    <property type="match status" value="1"/>
</dbReference>
<reference evidence="1" key="1">
    <citation type="submission" date="2020-10" db="EMBL/GenBank/DDBJ databases">
        <authorList>
            <person name="Gilroy R."/>
        </authorList>
    </citation>
    <scope>NUCLEOTIDE SEQUENCE</scope>
    <source>
        <strain evidence="1">ChiHile30-977</strain>
    </source>
</reference>
<dbReference type="PANTHER" id="PTHR37804:SF1">
    <property type="entry name" value="CDAA REGULATORY PROTEIN CDAR"/>
    <property type="match status" value="1"/>
</dbReference>
<gene>
    <name evidence="1" type="ORF">IAA66_01325</name>
</gene>